<dbReference type="InterPro" id="IPR049796">
    <property type="entry name" value="CdiI_Ct-like"/>
</dbReference>
<name>A0A8J7MDP7_9BACT</name>
<organism evidence="2 3">
    <name type="scientific">Persicirhabdus sediminis</name>
    <dbReference type="NCBI Taxonomy" id="454144"/>
    <lineage>
        <taxon>Bacteria</taxon>
        <taxon>Pseudomonadati</taxon>
        <taxon>Verrucomicrobiota</taxon>
        <taxon>Verrucomicrobiia</taxon>
        <taxon>Verrucomicrobiales</taxon>
        <taxon>Verrucomicrobiaceae</taxon>
        <taxon>Persicirhabdus</taxon>
    </lineage>
</organism>
<reference evidence="2" key="1">
    <citation type="submission" date="2021-01" db="EMBL/GenBank/DDBJ databases">
        <title>Modified the classification status of verrucomicrobia.</title>
        <authorList>
            <person name="Feng X."/>
        </authorList>
    </citation>
    <scope>NUCLEOTIDE SEQUENCE</scope>
    <source>
        <strain evidence="2">_KCTC 22039</strain>
    </source>
</reference>
<dbReference type="Proteomes" id="UP000624703">
    <property type="component" value="Unassembled WGS sequence"/>
</dbReference>
<sequence length="143" mass="16513">MNPQLIYEEPKPITEKEVFEAIEKNDVERLLMIPIELGFHHDNWRFIQDISVRLSEHSDPSVRANSLFGIEYAARFKGRIEKNIVKPVLLRALADEVPQVSHRAEETIEAINHLMNWNIGGAASQKAREKKKLETLQKDNDSK</sequence>
<dbReference type="AlphaFoldDB" id="A0A8J7MDP7"/>
<feature type="region of interest" description="Disordered" evidence="1">
    <location>
        <begin position="124"/>
        <end position="143"/>
    </location>
</feature>
<gene>
    <name evidence="2" type="ORF">JIN82_07540</name>
</gene>
<protein>
    <submittedName>
        <fullName evidence="2">Uncharacterized protein</fullName>
    </submittedName>
</protein>
<evidence type="ECO:0000256" key="1">
    <source>
        <dbReference type="SAM" id="MobiDB-lite"/>
    </source>
</evidence>
<dbReference type="RefSeq" id="WP_200311022.1">
    <property type="nucleotide sequence ID" value="NZ_JAENIM010000039.1"/>
</dbReference>
<accession>A0A8J7MDP7</accession>
<evidence type="ECO:0000313" key="2">
    <source>
        <dbReference type="EMBL" id="MBK1791003.1"/>
    </source>
</evidence>
<comment type="caution">
    <text evidence="2">The sequence shown here is derived from an EMBL/GenBank/DDBJ whole genome shotgun (WGS) entry which is preliminary data.</text>
</comment>
<proteinExistence type="predicted"/>
<keyword evidence="3" id="KW-1185">Reference proteome</keyword>
<dbReference type="EMBL" id="JAENIM010000039">
    <property type="protein sequence ID" value="MBK1791003.1"/>
    <property type="molecule type" value="Genomic_DNA"/>
</dbReference>
<dbReference type="CDD" id="cd20694">
    <property type="entry name" value="CdiI_Ct-like"/>
    <property type="match status" value="1"/>
</dbReference>
<feature type="compositionally biased region" description="Basic and acidic residues" evidence="1">
    <location>
        <begin position="131"/>
        <end position="143"/>
    </location>
</feature>
<evidence type="ECO:0000313" key="3">
    <source>
        <dbReference type="Proteomes" id="UP000624703"/>
    </source>
</evidence>